<feature type="compositionally biased region" description="Basic and acidic residues" evidence="1">
    <location>
        <begin position="52"/>
        <end position="64"/>
    </location>
</feature>
<comment type="caution">
    <text evidence="2">The sequence shown here is derived from an EMBL/GenBank/DDBJ whole genome shotgun (WGS) entry which is preliminary data.</text>
</comment>
<dbReference type="EMBL" id="NJGE01000009">
    <property type="protein sequence ID" value="PIT69025.1"/>
    <property type="molecule type" value="Genomic_DNA"/>
</dbReference>
<evidence type="ECO:0000256" key="1">
    <source>
        <dbReference type="SAM" id="MobiDB-lite"/>
    </source>
</evidence>
<gene>
    <name evidence="2" type="ORF">CER18_05000</name>
</gene>
<reference evidence="2 3" key="1">
    <citation type="submission" date="2017-06" db="EMBL/GenBank/DDBJ databases">
        <title>Draft genome of Bartonella tribocorum strain L103, isolated from a rodent in Laos.</title>
        <authorList>
            <person name="Hadjadj L."/>
            <person name="Jiyipong T."/>
            <person name="Morand S."/>
            <person name="Diene S.M."/>
            <person name="Rolain J.-M."/>
        </authorList>
    </citation>
    <scope>NUCLEOTIDE SEQUENCE [LARGE SCALE GENOMIC DNA]</scope>
    <source>
        <strain evidence="2 3">L103</strain>
    </source>
</reference>
<feature type="region of interest" description="Disordered" evidence="1">
    <location>
        <begin position="44"/>
        <end position="64"/>
    </location>
</feature>
<organism evidence="2 3">
    <name type="scientific">Bartonella tribocorum</name>
    <dbReference type="NCBI Taxonomy" id="85701"/>
    <lineage>
        <taxon>Bacteria</taxon>
        <taxon>Pseudomonadati</taxon>
        <taxon>Pseudomonadota</taxon>
        <taxon>Alphaproteobacteria</taxon>
        <taxon>Hyphomicrobiales</taxon>
        <taxon>Bartonellaceae</taxon>
        <taxon>Bartonella</taxon>
    </lineage>
</organism>
<dbReference type="AlphaFoldDB" id="A0A2M6US52"/>
<name>A0A2M6US52_9HYPH</name>
<evidence type="ECO:0000313" key="3">
    <source>
        <dbReference type="Proteomes" id="UP000229839"/>
    </source>
</evidence>
<evidence type="ECO:0000313" key="2">
    <source>
        <dbReference type="EMBL" id="PIT69025.1"/>
    </source>
</evidence>
<sequence>MPLLKKTFLSNHQTSWDIAAPMMPDYDDLPHLVLRMEQFLRSPPISKHRKNETHLKREDFPYGQ</sequence>
<proteinExistence type="predicted"/>
<dbReference type="Proteomes" id="UP000229839">
    <property type="component" value="Unassembled WGS sequence"/>
</dbReference>
<protein>
    <submittedName>
        <fullName evidence="2">Uncharacterized protein</fullName>
    </submittedName>
</protein>
<accession>A0A2M6US52</accession>